<dbReference type="PANTHER" id="PTHR34215:SF1">
    <property type="entry name" value="YLXR DOMAIN-CONTAINING PROTEIN"/>
    <property type="match status" value="1"/>
</dbReference>
<dbReference type="GO" id="GO:0005840">
    <property type="term" value="C:ribosome"/>
    <property type="evidence" value="ECO:0007669"/>
    <property type="project" value="UniProtKB-KW"/>
</dbReference>
<dbReference type="AlphaFoldDB" id="A0A4R6WTY9"/>
<keyword evidence="3" id="KW-0689">Ribosomal protein</keyword>
<keyword evidence="3" id="KW-0687">Ribonucleoprotein</keyword>
<dbReference type="SUPFAM" id="SSF55315">
    <property type="entry name" value="L30e-like"/>
    <property type="match status" value="1"/>
</dbReference>
<dbReference type="EMBL" id="SNYW01000008">
    <property type="protein sequence ID" value="TDQ82360.1"/>
    <property type="molecule type" value="Genomic_DNA"/>
</dbReference>
<gene>
    <name evidence="3" type="ORF">A8950_2183</name>
</gene>
<feature type="domain" description="YlxR" evidence="2">
    <location>
        <begin position="25"/>
        <end position="99"/>
    </location>
</feature>
<dbReference type="InterPro" id="IPR029064">
    <property type="entry name" value="Ribosomal_eL30-like_sf"/>
</dbReference>
<dbReference type="Gene3D" id="3.30.1230.10">
    <property type="entry name" value="YlxR-like"/>
    <property type="match status" value="1"/>
</dbReference>
<name>A0A4R6WTY9_9PROT</name>
<dbReference type="InterPro" id="IPR007393">
    <property type="entry name" value="YlxR_dom"/>
</dbReference>
<dbReference type="InterPro" id="IPR035931">
    <property type="entry name" value="YlxR-like_sf"/>
</dbReference>
<keyword evidence="4" id="KW-1185">Reference proteome</keyword>
<dbReference type="SUPFAM" id="SSF64376">
    <property type="entry name" value="YlxR-like"/>
    <property type="match status" value="1"/>
</dbReference>
<evidence type="ECO:0000256" key="1">
    <source>
        <dbReference type="SAM" id="MobiDB-lite"/>
    </source>
</evidence>
<evidence type="ECO:0000313" key="3">
    <source>
        <dbReference type="EMBL" id="TDQ82360.1"/>
    </source>
</evidence>
<feature type="compositionally biased region" description="Low complexity" evidence="1">
    <location>
        <begin position="8"/>
        <end position="23"/>
    </location>
</feature>
<evidence type="ECO:0000313" key="4">
    <source>
        <dbReference type="Proteomes" id="UP000295783"/>
    </source>
</evidence>
<reference evidence="3 4" key="1">
    <citation type="submission" date="2019-03" db="EMBL/GenBank/DDBJ databases">
        <title>Genomic Encyclopedia of Type Strains, Phase III (KMG-III): the genomes of soil and plant-associated and newly described type strains.</title>
        <authorList>
            <person name="Whitman W."/>
        </authorList>
    </citation>
    <scope>NUCLEOTIDE SEQUENCE [LARGE SCALE GENOMIC DNA]</scope>
    <source>
        <strain evidence="3 4">CGMCC 1.7660</strain>
    </source>
</reference>
<organism evidence="3 4">
    <name type="scientific">Dongia mobilis</name>
    <dbReference type="NCBI Taxonomy" id="578943"/>
    <lineage>
        <taxon>Bacteria</taxon>
        <taxon>Pseudomonadati</taxon>
        <taxon>Pseudomonadota</taxon>
        <taxon>Alphaproteobacteria</taxon>
        <taxon>Rhodospirillales</taxon>
        <taxon>Dongiaceae</taxon>
        <taxon>Dongia</taxon>
    </lineage>
</organism>
<dbReference type="NCBIfam" id="NF006622">
    <property type="entry name" value="PRK09190.1"/>
    <property type="match status" value="1"/>
</dbReference>
<dbReference type="RefSeq" id="WP_166645113.1">
    <property type="nucleotide sequence ID" value="NZ_SNYW01000008.1"/>
</dbReference>
<sequence length="221" mass="23101">MMQPADNAVAGEVPEGPVEETGPQRTCIVTRELHDKAAMIRFVAAPDGRIVPDLRGDLPGRGYWVTADASVLAEGLKRQVFAKVSRGKARAAADLVEQVRVLLERQILDQLGLAKKSGHLVAGFEKVEAALRAGKVQLLIEASDGAADGRAKLARLAAAGVRAGSGVEIWAPLPGEALAPAVGRLTAVHLAVRPGGMAERLGVTLRRYAGFQPAPATGGTR</sequence>
<evidence type="ECO:0000259" key="2">
    <source>
        <dbReference type="Pfam" id="PF04296"/>
    </source>
</evidence>
<dbReference type="Proteomes" id="UP000295783">
    <property type="component" value="Unassembled WGS sequence"/>
</dbReference>
<dbReference type="Gene3D" id="3.30.1330.30">
    <property type="match status" value="1"/>
</dbReference>
<dbReference type="Pfam" id="PF04296">
    <property type="entry name" value="YlxR"/>
    <property type="match status" value="1"/>
</dbReference>
<accession>A0A4R6WTY9</accession>
<protein>
    <submittedName>
        <fullName evidence="3">LSU ribosomal protein L7AE</fullName>
    </submittedName>
</protein>
<feature type="region of interest" description="Disordered" evidence="1">
    <location>
        <begin position="1"/>
        <end position="24"/>
    </location>
</feature>
<comment type="caution">
    <text evidence="3">The sequence shown here is derived from an EMBL/GenBank/DDBJ whole genome shotgun (WGS) entry which is preliminary data.</text>
</comment>
<dbReference type="PANTHER" id="PTHR34215">
    <property type="entry name" value="BLL0784 PROTEIN"/>
    <property type="match status" value="1"/>
</dbReference>
<dbReference type="InterPro" id="IPR037465">
    <property type="entry name" value="YlxR"/>
</dbReference>
<proteinExistence type="predicted"/>